<feature type="transmembrane region" description="Helical" evidence="1">
    <location>
        <begin position="12"/>
        <end position="30"/>
    </location>
</feature>
<reference evidence="3" key="1">
    <citation type="journal article" date="2013" name="Genome Announc.">
        <title>Complete Chromosome Sequence of Carnobacterium maltaromaticum LMA 28.</title>
        <authorList>
            <person name="Cailliez-Grimal C."/>
            <person name="Chaillou S."/>
            <person name="Anba-Mondoloni J."/>
            <person name="Loux V."/>
            <person name="Afzal M.I."/>
            <person name="Rahman A."/>
            <person name="Kergourlay G."/>
            <person name="Champomier-Verges M.C."/>
            <person name="Zagorec M."/>
            <person name="Dalgaard P."/>
            <person name="Leisner J.J."/>
            <person name="Prevost H."/>
            <person name="Revol-Junelles A.M."/>
            <person name="Borges F."/>
        </authorList>
    </citation>
    <scope>NUCLEOTIDE SEQUENCE</scope>
    <source>
        <strain evidence="3">LMA28</strain>
    </source>
</reference>
<keyword evidence="1" id="KW-0472">Membrane</keyword>
<dbReference type="AlphaFoldDB" id="K8ET39"/>
<dbReference type="OrthoDB" id="47603at2"/>
<evidence type="ECO:0000313" key="3">
    <source>
        <dbReference type="Proteomes" id="UP000000212"/>
    </source>
</evidence>
<dbReference type="Gene3D" id="2.60.320.10">
    <property type="entry name" value="N-utilization substance G protein NusG, insert domain"/>
    <property type="match status" value="1"/>
</dbReference>
<dbReference type="eggNOG" id="COG5341">
    <property type="taxonomic scope" value="Bacteria"/>
</dbReference>
<evidence type="ECO:0000313" key="2">
    <source>
        <dbReference type="EMBL" id="CCO11756.2"/>
    </source>
</evidence>
<dbReference type="Pfam" id="PF07009">
    <property type="entry name" value="NusG_II"/>
    <property type="match status" value="1"/>
</dbReference>
<organism evidence="2 3">
    <name type="scientific">Carnobacterium maltaromaticum LMA28</name>
    <dbReference type="NCBI Taxonomy" id="1234679"/>
    <lineage>
        <taxon>Bacteria</taxon>
        <taxon>Bacillati</taxon>
        <taxon>Bacillota</taxon>
        <taxon>Bacilli</taxon>
        <taxon>Lactobacillales</taxon>
        <taxon>Carnobacteriaceae</taxon>
        <taxon>Carnobacterium</taxon>
    </lineage>
</organism>
<dbReference type="CDD" id="cd09911">
    <property type="entry name" value="Lin0431_like"/>
    <property type="match status" value="1"/>
</dbReference>
<sequence length="140" mass="15880">MKKFLVFIRPYDVLIISLLVIISFIPLAVFNKYSQNIANKLGNIAVISIDGVTVREIELSSNTKYQLFTLYPSENQYNIIEVDGTRIRNKKDNSPDQIAVKTGWISKVGETSICLPHKLIIEIRSKDGEKQNETDLVIPL</sequence>
<keyword evidence="3" id="KW-1185">Reference proteome</keyword>
<dbReference type="RefSeq" id="WP_015076880.1">
    <property type="nucleotide sequence ID" value="NC_019425.2"/>
</dbReference>
<accession>K8ET39</accession>
<gene>
    <name evidence="2" type="ORF">BN424_2316</name>
</gene>
<protein>
    <submittedName>
        <fullName evidence="2">Lin0431 protein</fullName>
    </submittedName>
</protein>
<evidence type="ECO:0000256" key="1">
    <source>
        <dbReference type="SAM" id="Phobius"/>
    </source>
</evidence>
<dbReference type="Proteomes" id="UP000000212">
    <property type="component" value="Chromosome"/>
</dbReference>
<proteinExistence type="predicted"/>
<dbReference type="HOGENOM" id="CLU_130936_1_1_9"/>
<dbReference type="EMBL" id="HE999757">
    <property type="protein sequence ID" value="CCO11756.2"/>
    <property type="molecule type" value="Genomic_DNA"/>
</dbReference>
<keyword evidence="1" id="KW-1133">Transmembrane helix</keyword>
<dbReference type="STRING" id="1234679.BN424_2316"/>
<dbReference type="InterPro" id="IPR038690">
    <property type="entry name" value="NusG_2_sf"/>
</dbReference>
<keyword evidence="1" id="KW-0812">Transmembrane</keyword>
<dbReference type="KEGG" id="cml:BN424_2316"/>
<name>K8ET39_CARML</name>